<name>A0ABV4UPJ8_9MICC</name>
<dbReference type="InterPro" id="IPR035985">
    <property type="entry name" value="Ubiquitin-activating_enz"/>
</dbReference>
<comment type="caution">
    <text evidence="2">The sequence shown here is derived from an EMBL/GenBank/DDBJ whole genome shotgun (WGS) entry which is preliminary data.</text>
</comment>
<dbReference type="GO" id="GO:0016779">
    <property type="term" value="F:nucleotidyltransferase activity"/>
    <property type="evidence" value="ECO:0007669"/>
    <property type="project" value="UniProtKB-KW"/>
</dbReference>
<gene>
    <name evidence="2" type="ORF">ACETWP_13385</name>
</gene>
<feature type="domain" description="THIF-type NAD/FAD binding fold" evidence="1">
    <location>
        <begin position="110"/>
        <end position="321"/>
    </location>
</feature>
<keyword evidence="2" id="KW-0548">Nucleotidyltransferase</keyword>
<dbReference type="Gene3D" id="3.40.50.720">
    <property type="entry name" value="NAD(P)-binding Rossmann-like Domain"/>
    <property type="match status" value="1"/>
</dbReference>
<proteinExistence type="predicted"/>
<organism evidence="2 3">
    <name type="scientific">Arthrobacter halodurans</name>
    <dbReference type="NCBI Taxonomy" id="516699"/>
    <lineage>
        <taxon>Bacteria</taxon>
        <taxon>Bacillati</taxon>
        <taxon>Actinomycetota</taxon>
        <taxon>Actinomycetes</taxon>
        <taxon>Micrococcales</taxon>
        <taxon>Micrococcaceae</taxon>
        <taxon>Arthrobacter</taxon>
    </lineage>
</organism>
<reference evidence="2 3" key="1">
    <citation type="submission" date="2024-09" db="EMBL/GenBank/DDBJ databases">
        <authorList>
            <person name="Salinas-Garcia M.A."/>
            <person name="Prieme A."/>
        </authorList>
    </citation>
    <scope>NUCLEOTIDE SEQUENCE [LARGE SCALE GENOMIC DNA]</scope>
    <source>
        <strain evidence="2 3">DSM 21081</strain>
    </source>
</reference>
<evidence type="ECO:0000313" key="3">
    <source>
        <dbReference type="Proteomes" id="UP001575652"/>
    </source>
</evidence>
<dbReference type="InterPro" id="IPR000594">
    <property type="entry name" value="ThiF_NAD_FAD-bd"/>
</dbReference>
<dbReference type="Pfam" id="PF00899">
    <property type="entry name" value="ThiF"/>
    <property type="match status" value="1"/>
</dbReference>
<protein>
    <submittedName>
        <fullName evidence="2">ThiF family adenylyltransferase</fullName>
    </submittedName>
</protein>
<dbReference type="RefSeq" id="WP_373972754.1">
    <property type="nucleotide sequence ID" value="NZ_JBHDLJ010000012.1"/>
</dbReference>
<dbReference type="SUPFAM" id="SSF69572">
    <property type="entry name" value="Activating enzymes of the ubiquitin-like proteins"/>
    <property type="match status" value="1"/>
</dbReference>
<accession>A0ABV4UPJ8</accession>
<evidence type="ECO:0000259" key="1">
    <source>
        <dbReference type="Pfam" id="PF00899"/>
    </source>
</evidence>
<dbReference type="EMBL" id="JBHDLJ010000012">
    <property type="protein sequence ID" value="MFB0835579.1"/>
    <property type="molecule type" value="Genomic_DNA"/>
</dbReference>
<keyword evidence="2" id="KW-0808">Transferase</keyword>
<dbReference type="Proteomes" id="UP001575652">
    <property type="component" value="Unassembled WGS sequence"/>
</dbReference>
<keyword evidence="3" id="KW-1185">Reference proteome</keyword>
<sequence length="328" mass="33354">MRINPGLRVISLADGSVCIGTGPGALWIAGLDTADRALIDSLAAGDGRDPDVRPTDARRRELLRLLEPVLVDTPPYRLAGARGATLAPDVAQWSAAYGRHAGPLVERRARAVVRVYGLDRCGQGIAALLAAAGVGTLVLGDPATVTAADLGAGLLGLADLGTPRPRAVARHLARSSPRTRILEWVPRIGDTPREADATVAVSRTWLGTSIAAHLAATQVAHLRVLFSDAGAHIGPLVVPGLTTCLDCAPARELPVAAADGVGAAPTDPETTLAAAAAGIAATQLLVLVDGVNVPAAADGVLSLDLATGGLGRRPVSPRPGCMCLLRAA</sequence>
<evidence type="ECO:0000313" key="2">
    <source>
        <dbReference type="EMBL" id="MFB0835579.1"/>
    </source>
</evidence>